<proteinExistence type="predicted"/>
<keyword evidence="1" id="KW-0472">Membrane</keyword>
<protein>
    <recommendedName>
        <fullName evidence="4">Holin</fullName>
    </recommendedName>
</protein>
<evidence type="ECO:0000313" key="3">
    <source>
        <dbReference type="Proteomes" id="UP000224915"/>
    </source>
</evidence>
<evidence type="ECO:0000256" key="1">
    <source>
        <dbReference type="SAM" id="Phobius"/>
    </source>
</evidence>
<dbReference type="AlphaFoldDB" id="A0A2A9D0U8"/>
<name>A0A2A9D0U8_9MICO</name>
<dbReference type="Proteomes" id="UP000224915">
    <property type="component" value="Unassembled WGS sequence"/>
</dbReference>
<organism evidence="2 3">
    <name type="scientific">Serinibacter salmoneus</name>
    <dbReference type="NCBI Taxonomy" id="556530"/>
    <lineage>
        <taxon>Bacteria</taxon>
        <taxon>Bacillati</taxon>
        <taxon>Actinomycetota</taxon>
        <taxon>Actinomycetes</taxon>
        <taxon>Micrococcales</taxon>
        <taxon>Beutenbergiaceae</taxon>
        <taxon>Serinibacter</taxon>
    </lineage>
</organism>
<dbReference type="RefSeq" id="WP_098468945.1">
    <property type="nucleotide sequence ID" value="NZ_PDJD01000001.1"/>
</dbReference>
<keyword evidence="1" id="KW-0812">Transmembrane</keyword>
<gene>
    <name evidence="2" type="ORF">ATL40_1461</name>
</gene>
<sequence>MHSILTTAWWVAAGQRAAYTALAALLPVAALLVAGQADPLEVLSLVAMSMVASLLTSLAGLPELGDRTPPLWLAALIRVVKTAAQVAVAAMGTAVLLTEVEWGTVGIQVAGAALTTLVRVLMEHLPETDPVLTVEVATDQIDV</sequence>
<feature type="transmembrane region" description="Helical" evidence="1">
    <location>
        <begin position="42"/>
        <end position="61"/>
    </location>
</feature>
<evidence type="ECO:0000313" key="2">
    <source>
        <dbReference type="EMBL" id="PFG19885.1"/>
    </source>
</evidence>
<feature type="transmembrane region" description="Helical" evidence="1">
    <location>
        <begin position="73"/>
        <end position="96"/>
    </location>
</feature>
<keyword evidence="3" id="KW-1185">Reference proteome</keyword>
<comment type="caution">
    <text evidence="2">The sequence shown here is derived from an EMBL/GenBank/DDBJ whole genome shotgun (WGS) entry which is preliminary data.</text>
</comment>
<keyword evidence="1" id="KW-1133">Transmembrane helix</keyword>
<evidence type="ECO:0008006" key="4">
    <source>
        <dbReference type="Google" id="ProtNLM"/>
    </source>
</evidence>
<dbReference type="EMBL" id="PDJD01000001">
    <property type="protein sequence ID" value="PFG19885.1"/>
    <property type="molecule type" value="Genomic_DNA"/>
</dbReference>
<accession>A0A2A9D0U8</accession>
<reference evidence="2 3" key="1">
    <citation type="submission" date="2017-10" db="EMBL/GenBank/DDBJ databases">
        <title>Sequencing the genomes of 1000 actinobacteria strains.</title>
        <authorList>
            <person name="Klenk H.-P."/>
        </authorList>
    </citation>
    <scope>NUCLEOTIDE SEQUENCE [LARGE SCALE GENOMIC DNA]</scope>
    <source>
        <strain evidence="2 3">DSM 21801</strain>
    </source>
</reference>